<evidence type="ECO:0000256" key="1">
    <source>
        <dbReference type="ARBA" id="ARBA00010211"/>
    </source>
</evidence>
<dbReference type="InterPro" id="IPR036663">
    <property type="entry name" value="Fumarylacetoacetase_C_sf"/>
</dbReference>
<proteinExistence type="inferred from homology"/>
<dbReference type="Proteomes" id="UP001157034">
    <property type="component" value="Unassembled WGS sequence"/>
</dbReference>
<keyword evidence="6" id="KW-1185">Reference proteome</keyword>
<evidence type="ECO:0000259" key="4">
    <source>
        <dbReference type="Pfam" id="PF01557"/>
    </source>
</evidence>
<feature type="domain" description="Fumarylacetoacetase-like C-terminal" evidence="4">
    <location>
        <begin position="74"/>
        <end position="278"/>
    </location>
</feature>
<dbReference type="RefSeq" id="WP_284253651.1">
    <property type="nucleotide sequence ID" value="NZ_BAAAQO010000002.1"/>
</dbReference>
<evidence type="ECO:0000313" key="6">
    <source>
        <dbReference type="Proteomes" id="UP001157034"/>
    </source>
</evidence>
<accession>A0ABQ6K652</accession>
<gene>
    <name evidence="5" type="ORF">GCM10025881_15830</name>
</gene>
<dbReference type="EMBL" id="BSVB01000001">
    <property type="protein sequence ID" value="GMA94759.1"/>
    <property type="molecule type" value="Genomic_DNA"/>
</dbReference>
<name>A0ABQ6K652_9MICO</name>
<comment type="caution">
    <text evidence="5">The sequence shown here is derived from an EMBL/GenBank/DDBJ whole genome shotgun (WGS) entry which is preliminary data.</text>
</comment>
<keyword evidence="5" id="KW-0413">Isomerase</keyword>
<dbReference type="Pfam" id="PF01557">
    <property type="entry name" value="FAA_hydrolase"/>
    <property type="match status" value="1"/>
</dbReference>
<dbReference type="GO" id="GO:0016853">
    <property type="term" value="F:isomerase activity"/>
    <property type="evidence" value="ECO:0007669"/>
    <property type="project" value="UniProtKB-KW"/>
</dbReference>
<reference evidence="6" key="1">
    <citation type="journal article" date="2019" name="Int. J. Syst. Evol. Microbiol.">
        <title>The Global Catalogue of Microorganisms (GCM) 10K type strain sequencing project: providing services to taxonomists for standard genome sequencing and annotation.</title>
        <authorList>
            <consortium name="The Broad Institute Genomics Platform"/>
            <consortium name="The Broad Institute Genome Sequencing Center for Infectious Disease"/>
            <person name="Wu L."/>
            <person name="Ma J."/>
        </authorList>
    </citation>
    <scope>NUCLEOTIDE SEQUENCE [LARGE SCALE GENOMIC DNA]</scope>
    <source>
        <strain evidence="6">NBRC 108894</strain>
    </source>
</reference>
<evidence type="ECO:0000256" key="3">
    <source>
        <dbReference type="SAM" id="MobiDB-lite"/>
    </source>
</evidence>
<dbReference type="InterPro" id="IPR051121">
    <property type="entry name" value="FAH"/>
</dbReference>
<dbReference type="Gene3D" id="3.90.850.10">
    <property type="entry name" value="Fumarylacetoacetase-like, C-terminal domain"/>
    <property type="match status" value="1"/>
</dbReference>
<organism evidence="5 6">
    <name type="scientific">Pseudolysinimonas kribbensis</name>
    <dbReference type="NCBI Taxonomy" id="433641"/>
    <lineage>
        <taxon>Bacteria</taxon>
        <taxon>Bacillati</taxon>
        <taxon>Actinomycetota</taxon>
        <taxon>Actinomycetes</taxon>
        <taxon>Micrococcales</taxon>
        <taxon>Microbacteriaceae</taxon>
        <taxon>Pseudolysinimonas</taxon>
    </lineage>
</organism>
<feature type="region of interest" description="Disordered" evidence="3">
    <location>
        <begin position="167"/>
        <end position="186"/>
    </location>
</feature>
<dbReference type="InterPro" id="IPR011234">
    <property type="entry name" value="Fumarylacetoacetase-like_C"/>
</dbReference>
<dbReference type="SUPFAM" id="SSF56529">
    <property type="entry name" value="FAH"/>
    <property type="match status" value="1"/>
</dbReference>
<dbReference type="PANTHER" id="PTHR42796">
    <property type="entry name" value="FUMARYLACETOACETATE HYDROLASE DOMAIN-CONTAINING PROTEIN 2A-RELATED"/>
    <property type="match status" value="1"/>
</dbReference>
<evidence type="ECO:0000256" key="2">
    <source>
        <dbReference type="ARBA" id="ARBA00022723"/>
    </source>
</evidence>
<dbReference type="PANTHER" id="PTHR42796:SF4">
    <property type="entry name" value="FUMARYLACETOACETATE HYDROLASE DOMAIN-CONTAINING PROTEIN 2A"/>
    <property type="match status" value="1"/>
</dbReference>
<comment type="similarity">
    <text evidence="1">Belongs to the FAH family.</text>
</comment>
<evidence type="ECO:0000313" key="5">
    <source>
        <dbReference type="EMBL" id="GMA94759.1"/>
    </source>
</evidence>
<protein>
    <submittedName>
        <fullName evidence="5">2-hydroxyhepta-2,4-diene-1,7-dioate isomerase</fullName>
    </submittedName>
</protein>
<keyword evidence="2" id="KW-0479">Metal-binding</keyword>
<sequence>MQLLRLGAPGHEIPAARSEGVVYDLRPLTSDLDGDFWDGGVERVRSALAAGTLPVLDGADGMRVGAPVARPTAILCIGQNYAAHAAESGSPVPTNPILFFKHPNTLVGPNDPIVMPRGATQLDWEAELAVVIGRRASYLASPEEALAHIAGYTVANDVSERVWQRERGGPQWGKGKSMPTSNPLGPVVVPADEVDPRGLRIWSRVNGEPRQDSTTADMIFSVAQLVHDLSQYLVLEPGDVIDTGTPQGVAMSGRFPYLQAGDRVEVGVDGIGAHDTTIAEG</sequence>